<reference evidence="4" key="1">
    <citation type="submission" date="2016-10" db="EMBL/GenBank/DDBJ databases">
        <authorList>
            <person name="Varghese N."/>
            <person name="Submissions S."/>
        </authorList>
    </citation>
    <scope>NUCLEOTIDE SEQUENCE [LARGE SCALE GENOMIC DNA]</scope>
    <source>
        <strain evidence="4">CGMCC 4.3530</strain>
    </source>
</reference>
<protein>
    <submittedName>
        <fullName evidence="3">Leader peptidase (Prepilin peptidase) / N-methyltransferase</fullName>
    </submittedName>
</protein>
<keyword evidence="4" id="KW-1185">Reference proteome</keyword>
<keyword evidence="3" id="KW-0489">Methyltransferase</keyword>
<dbReference type="EMBL" id="FNOK01000018">
    <property type="protein sequence ID" value="SDY00955.1"/>
    <property type="molecule type" value="Genomic_DNA"/>
</dbReference>
<feature type="transmembrane region" description="Helical" evidence="1">
    <location>
        <begin position="169"/>
        <end position="189"/>
    </location>
</feature>
<dbReference type="Proteomes" id="UP000199529">
    <property type="component" value="Unassembled WGS sequence"/>
</dbReference>
<feature type="transmembrane region" description="Helical" evidence="1">
    <location>
        <begin position="6"/>
        <end position="28"/>
    </location>
</feature>
<dbReference type="GO" id="GO:0032259">
    <property type="term" value="P:methylation"/>
    <property type="evidence" value="ECO:0007669"/>
    <property type="project" value="UniProtKB-KW"/>
</dbReference>
<keyword evidence="1" id="KW-1133">Transmembrane helix</keyword>
<organism evidence="3 4">
    <name type="scientific">Saccharopolyspora shandongensis</name>
    <dbReference type="NCBI Taxonomy" id="418495"/>
    <lineage>
        <taxon>Bacteria</taxon>
        <taxon>Bacillati</taxon>
        <taxon>Actinomycetota</taxon>
        <taxon>Actinomycetes</taxon>
        <taxon>Pseudonocardiales</taxon>
        <taxon>Pseudonocardiaceae</taxon>
        <taxon>Saccharopolyspora</taxon>
    </lineage>
</organism>
<evidence type="ECO:0000313" key="4">
    <source>
        <dbReference type="Proteomes" id="UP000199529"/>
    </source>
</evidence>
<evidence type="ECO:0000313" key="3">
    <source>
        <dbReference type="EMBL" id="SDY00955.1"/>
    </source>
</evidence>
<proteinExistence type="predicted"/>
<feature type="transmembrane region" description="Helical" evidence="1">
    <location>
        <begin position="196"/>
        <end position="214"/>
    </location>
</feature>
<feature type="transmembrane region" description="Helical" evidence="1">
    <location>
        <begin position="68"/>
        <end position="86"/>
    </location>
</feature>
<dbReference type="InterPro" id="IPR000045">
    <property type="entry name" value="Prepilin_IV_endopep_pep"/>
</dbReference>
<dbReference type="AlphaFoldDB" id="A0A1H3GD32"/>
<dbReference type="GO" id="GO:0004190">
    <property type="term" value="F:aspartic-type endopeptidase activity"/>
    <property type="evidence" value="ECO:0007669"/>
    <property type="project" value="InterPro"/>
</dbReference>
<feature type="transmembrane region" description="Helical" evidence="1">
    <location>
        <begin position="117"/>
        <end position="138"/>
    </location>
</feature>
<name>A0A1H3GD32_9PSEU</name>
<feature type="transmembrane region" description="Helical" evidence="1">
    <location>
        <begin position="40"/>
        <end position="62"/>
    </location>
</feature>
<keyword evidence="1" id="KW-0472">Membrane</keyword>
<evidence type="ECO:0000256" key="1">
    <source>
        <dbReference type="SAM" id="Phobius"/>
    </source>
</evidence>
<feature type="transmembrane region" description="Helical" evidence="1">
    <location>
        <begin position="93"/>
        <end position="111"/>
    </location>
</feature>
<dbReference type="Pfam" id="PF01478">
    <property type="entry name" value="Peptidase_A24"/>
    <property type="match status" value="1"/>
</dbReference>
<keyword evidence="3" id="KW-0808">Transferase</keyword>
<accession>A0A1H3GD32</accession>
<dbReference type="GO" id="GO:0016020">
    <property type="term" value="C:membrane"/>
    <property type="evidence" value="ECO:0007669"/>
    <property type="project" value="InterPro"/>
</dbReference>
<dbReference type="Gene3D" id="1.20.120.1220">
    <property type="match status" value="1"/>
</dbReference>
<dbReference type="GO" id="GO:0008168">
    <property type="term" value="F:methyltransferase activity"/>
    <property type="evidence" value="ECO:0007669"/>
    <property type="project" value="UniProtKB-KW"/>
</dbReference>
<sequence>MPTLSCPVPVVAVLVLAGIVVGPLLAWAVRPWVVCSTRPWPMAGFSAADGAVTLAVGCRFATDPVLAAWWWWALCSVALAWIDLSCHRLPRPWVIALAAGGVVMFTIHAITVSSPAALLRSVSAGVLVLAVGSLAYWIAPGGLGYGDITLLAAISIYTGWIGWRTVLVGIAAALLVLGILAGLAWATTLRARTARIAAGPCLILGGWIAVLVHTS</sequence>
<evidence type="ECO:0000259" key="2">
    <source>
        <dbReference type="Pfam" id="PF01478"/>
    </source>
</evidence>
<feature type="domain" description="Prepilin type IV endopeptidase peptidase" evidence="2">
    <location>
        <begin position="73"/>
        <end position="180"/>
    </location>
</feature>
<keyword evidence="1" id="KW-0812">Transmembrane</keyword>
<gene>
    <name evidence="3" type="ORF">SAMN05216215_1018125</name>
</gene>
<dbReference type="STRING" id="418495.SAMN05216215_1018125"/>